<dbReference type="OrthoDB" id="165009at2"/>
<gene>
    <name evidence="1" type="ORF">EI42_01469</name>
</gene>
<accession>A0A326UDW0</accession>
<reference evidence="1 2" key="1">
    <citation type="submission" date="2018-06" db="EMBL/GenBank/DDBJ databases">
        <title>Genomic Encyclopedia of Archaeal and Bacterial Type Strains, Phase II (KMG-II): from individual species to whole genera.</title>
        <authorList>
            <person name="Goeker M."/>
        </authorList>
    </citation>
    <scope>NUCLEOTIDE SEQUENCE [LARGE SCALE GENOMIC DNA]</scope>
    <source>
        <strain evidence="1 2">ATCC BAA-1881</strain>
    </source>
</reference>
<dbReference type="AlphaFoldDB" id="A0A326UDW0"/>
<dbReference type="RefSeq" id="WP_111320371.1">
    <property type="nucleotide sequence ID" value="NZ_BIFX01000001.1"/>
</dbReference>
<dbReference type="Proteomes" id="UP000248806">
    <property type="component" value="Unassembled WGS sequence"/>
</dbReference>
<evidence type="ECO:0000313" key="2">
    <source>
        <dbReference type="Proteomes" id="UP000248806"/>
    </source>
</evidence>
<name>A0A326UDW0_THEHA</name>
<organism evidence="1 2">
    <name type="scientific">Thermosporothrix hazakensis</name>
    <dbReference type="NCBI Taxonomy" id="644383"/>
    <lineage>
        <taxon>Bacteria</taxon>
        <taxon>Bacillati</taxon>
        <taxon>Chloroflexota</taxon>
        <taxon>Ktedonobacteria</taxon>
        <taxon>Ktedonobacterales</taxon>
        <taxon>Thermosporotrichaceae</taxon>
        <taxon>Thermosporothrix</taxon>
    </lineage>
</organism>
<keyword evidence="2" id="KW-1185">Reference proteome</keyword>
<proteinExistence type="predicted"/>
<evidence type="ECO:0000313" key="1">
    <source>
        <dbReference type="EMBL" id="PZW32924.1"/>
    </source>
</evidence>
<sequence length="73" mass="8493">MGQSEVARLRRQIEDEYQAMKLGLSGFSWGTAKHDFIQARMRRVDLYHEQLARQVGEKEATSTIYDLYTQIIG</sequence>
<comment type="caution">
    <text evidence="1">The sequence shown here is derived from an EMBL/GenBank/DDBJ whole genome shotgun (WGS) entry which is preliminary data.</text>
</comment>
<protein>
    <submittedName>
        <fullName evidence="1">Uncharacterized protein</fullName>
    </submittedName>
</protein>
<dbReference type="EMBL" id="QKUF01000003">
    <property type="protein sequence ID" value="PZW32924.1"/>
    <property type="molecule type" value="Genomic_DNA"/>
</dbReference>